<protein>
    <submittedName>
        <fullName evidence="1">10584_t:CDS:1</fullName>
    </submittedName>
</protein>
<organism evidence="1 2">
    <name type="scientific">Gigaspora margarita</name>
    <dbReference type="NCBI Taxonomy" id="4874"/>
    <lineage>
        <taxon>Eukaryota</taxon>
        <taxon>Fungi</taxon>
        <taxon>Fungi incertae sedis</taxon>
        <taxon>Mucoromycota</taxon>
        <taxon>Glomeromycotina</taxon>
        <taxon>Glomeromycetes</taxon>
        <taxon>Diversisporales</taxon>
        <taxon>Gigasporaceae</taxon>
        <taxon>Gigaspora</taxon>
    </lineage>
</organism>
<name>A0ABN7UNL3_GIGMA</name>
<dbReference type="Proteomes" id="UP000789901">
    <property type="component" value="Unassembled WGS sequence"/>
</dbReference>
<proteinExistence type="predicted"/>
<evidence type="ECO:0000313" key="2">
    <source>
        <dbReference type="Proteomes" id="UP000789901"/>
    </source>
</evidence>
<comment type="caution">
    <text evidence="1">The sequence shown here is derived from an EMBL/GenBank/DDBJ whole genome shotgun (WGS) entry which is preliminary data.</text>
</comment>
<accession>A0ABN7UNL3</accession>
<keyword evidence="2" id="KW-1185">Reference proteome</keyword>
<evidence type="ECO:0000313" key="1">
    <source>
        <dbReference type="EMBL" id="CAG8640709.1"/>
    </source>
</evidence>
<feature type="non-terminal residue" evidence="1">
    <location>
        <position position="1"/>
    </location>
</feature>
<reference evidence="1 2" key="1">
    <citation type="submission" date="2021-06" db="EMBL/GenBank/DDBJ databases">
        <authorList>
            <person name="Kallberg Y."/>
            <person name="Tangrot J."/>
            <person name="Rosling A."/>
        </authorList>
    </citation>
    <scope>NUCLEOTIDE SEQUENCE [LARGE SCALE GENOMIC DNA]</scope>
    <source>
        <strain evidence="1 2">120-4 pot B 10/14</strain>
    </source>
</reference>
<gene>
    <name evidence="1" type="ORF">GMARGA_LOCUS8828</name>
</gene>
<dbReference type="EMBL" id="CAJVQB010004608">
    <property type="protein sequence ID" value="CAG8640709.1"/>
    <property type="molecule type" value="Genomic_DNA"/>
</dbReference>
<sequence>IDDIMAVRRIKVEDLGEINVTRSYDYTGVHRILNKTKNKVI</sequence>